<dbReference type="PANTHER" id="PTHR13389">
    <property type="entry name" value="PUMILIO HOMOLOG 3"/>
    <property type="match status" value="1"/>
</dbReference>
<evidence type="ECO:0000313" key="6">
    <source>
        <dbReference type="EMBL" id="CAD5118735.1"/>
    </source>
</evidence>
<dbReference type="OrthoDB" id="497380at2759"/>
<evidence type="ECO:0000256" key="4">
    <source>
        <dbReference type="SAM" id="MobiDB-lite"/>
    </source>
</evidence>
<dbReference type="PROSITE" id="PS50302">
    <property type="entry name" value="PUM"/>
    <property type="match status" value="1"/>
</dbReference>
<evidence type="ECO:0000256" key="2">
    <source>
        <dbReference type="ARBA" id="ARBA00022884"/>
    </source>
</evidence>
<evidence type="ECO:0000259" key="5">
    <source>
        <dbReference type="PROSITE" id="PS50303"/>
    </source>
</evidence>
<evidence type="ECO:0000256" key="1">
    <source>
        <dbReference type="ARBA" id="ARBA00022737"/>
    </source>
</evidence>
<feature type="repeat" description="Pumilio" evidence="3">
    <location>
        <begin position="231"/>
        <end position="266"/>
    </location>
</feature>
<dbReference type="GO" id="GO:0006417">
    <property type="term" value="P:regulation of translation"/>
    <property type="evidence" value="ECO:0007669"/>
    <property type="project" value="TreeGrafter"/>
</dbReference>
<feature type="region of interest" description="Disordered" evidence="4">
    <location>
        <begin position="1"/>
        <end position="157"/>
    </location>
</feature>
<dbReference type="SUPFAM" id="SSF48371">
    <property type="entry name" value="ARM repeat"/>
    <property type="match status" value="1"/>
</dbReference>
<feature type="compositionally biased region" description="Basic residues" evidence="4">
    <location>
        <begin position="1"/>
        <end position="21"/>
    </location>
</feature>
<dbReference type="InterPro" id="IPR033133">
    <property type="entry name" value="PUM-HD"/>
</dbReference>
<name>A0A7I8VRX8_9ANNE</name>
<evidence type="ECO:0000256" key="3">
    <source>
        <dbReference type="PROSITE-ProRule" id="PRU00317"/>
    </source>
</evidence>
<reference evidence="6 7" key="1">
    <citation type="submission" date="2020-08" db="EMBL/GenBank/DDBJ databases">
        <authorList>
            <person name="Hejnol A."/>
        </authorList>
    </citation>
    <scope>NUCLEOTIDE SEQUENCE [LARGE SCALE GENOMIC DNA]</scope>
</reference>
<gene>
    <name evidence="6" type="ORF">DGYR_LOCUS7064</name>
</gene>
<feature type="compositionally biased region" description="Basic and acidic residues" evidence="4">
    <location>
        <begin position="49"/>
        <end position="80"/>
    </location>
</feature>
<dbReference type="Gene3D" id="1.25.10.10">
    <property type="entry name" value="Leucine-rich Repeat Variant"/>
    <property type="match status" value="2"/>
</dbReference>
<dbReference type="Proteomes" id="UP000549394">
    <property type="component" value="Unassembled WGS sequence"/>
</dbReference>
<evidence type="ECO:0000313" key="7">
    <source>
        <dbReference type="Proteomes" id="UP000549394"/>
    </source>
</evidence>
<keyword evidence="2" id="KW-0694">RNA-binding</keyword>
<sequence>MDKKKKAKGSAKSPKLLKKAIKPTDETAGQIIKKKQVEGKTASKIKSPKLPDKSKKSPNEKSVDKIAKKRKPSDGKSVEKLKKKKAKISPFEKALTEIQTSDNEEKEVTSNGIQKNGEEKKNKKNLKRKKLEDDDATPTKVGKVELSKKERKKQRKMVKDTYELSTKMKEIWEELRVKTIEENKKKELSNALFKLVKGKARQVIFAHDTVRVMQTLIKSCSTEQRDELFEELKDDILEMIRSKYARFFVRQILKCGSKTQCEYVIRSMYGNVKKLMKHKQASQILEVAYNEHANNLQRSNLVEEFYGPSFALFKTAEARTLTEILKANPEKKESILKNLRECLLAVIDKSLLEHSIVHRLLSEYMEFADDQQKTEMGENLREQIARILHTRDGSRVAMNVIWYSSAKDRKAIIKSFKTYVKKICLEEHGHLVLCALFDAVDDTKMIEKAILSELFSCLSEIVSDAHGKQVVLYLMAARDKKYFHPAVSKILEKGDGNPFSKKDMDKRRSELRAAVEPQLIEYVKENAEKVITHNLENTILQALLFHGEFDKKAVFKALAGVACKKFGLEENHVISDPVGHWTLKRLVLKEPGFAKVLVDEAKEKKLQSWSLCNRGCFVLLALLEQEDANIKEFVKEALNPVKNNLKKEKFPGAKILAKNI</sequence>
<dbReference type="GO" id="GO:0005730">
    <property type="term" value="C:nucleolus"/>
    <property type="evidence" value="ECO:0007669"/>
    <property type="project" value="TreeGrafter"/>
</dbReference>
<protein>
    <submittedName>
        <fullName evidence="6">DgyrCDS7413</fullName>
    </submittedName>
</protein>
<keyword evidence="1" id="KW-0677">Repeat</keyword>
<keyword evidence="7" id="KW-1185">Reference proteome</keyword>
<feature type="domain" description="PUM-HD" evidence="5">
    <location>
        <begin position="167"/>
        <end position="539"/>
    </location>
</feature>
<accession>A0A7I8VRX8</accession>
<dbReference type="InterPro" id="IPR040059">
    <property type="entry name" value="PUM3"/>
</dbReference>
<dbReference type="SMART" id="SM00025">
    <property type="entry name" value="Pumilio"/>
    <property type="match status" value="6"/>
</dbReference>
<dbReference type="InterPro" id="IPR011989">
    <property type="entry name" value="ARM-like"/>
</dbReference>
<comment type="caution">
    <text evidence="6">The sequence shown here is derived from an EMBL/GenBank/DDBJ whole genome shotgun (WGS) entry which is preliminary data.</text>
</comment>
<dbReference type="Pfam" id="PF08144">
    <property type="entry name" value="CPL"/>
    <property type="match status" value="1"/>
</dbReference>
<dbReference type="PANTHER" id="PTHR13389:SF0">
    <property type="entry name" value="PUMILIO HOMOLOG 3"/>
    <property type="match status" value="1"/>
</dbReference>
<dbReference type="EMBL" id="CAJFCJ010000009">
    <property type="protein sequence ID" value="CAD5118735.1"/>
    <property type="molecule type" value="Genomic_DNA"/>
</dbReference>
<dbReference type="PROSITE" id="PS50303">
    <property type="entry name" value="PUM_HD"/>
    <property type="match status" value="1"/>
</dbReference>
<organism evidence="6 7">
    <name type="scientific">Dimorphilus gyrociliatus</name>
    <dbReference type="NCBI Taxonomy" id="2664684"/>
    <lineage>
        <taxon>Eukaryota</taxon>
        <taxon>Metazoa</taxon>
        <taxon>Spiralia</taxon>
        <taxon>Lophotrochozoa</taxon>
        <taxon>Annelida</taxon>
        <taxon>Polychaeta</taxon>
        <taxon>Polychaeta incertae sedis</taxon>
        <taxon>Dinophilidae</taxon>
        <taxon>Dimorphilus</taxon>
    </lineage>
</organism>
<proteinExistence type="predicted"/>
<dbReference type="GO" id="GO:0003729">
    <property type="term" value="F:mRNA binding"/>
    <property type="evidence" value="ECO:0007669"/>
    <property type="project" value="TreeGrafter"/>
</dbReference>
<dbReference type="InterPro" id="IPR012959">
    <property type="entry name" value="CPL_dom"/>
</dbReference>
<dbReference type="AlphaFoldDB" id="A0A7I8VRX8"/>
<dbReference type="InterPro" id="IPR001313">
    <property type="entry name" value="Pumilio_RNA-bd_rpt"/>
</dbReference>
<dbReference type="InterPro" id="IPR016024">
    <property type="entry name" value="ARM-type_fold"/>
</dbReference>